<proteinExistence type="predicted"/>
<dbReference type="Gene3D" id="1.50.10.10">
    <property type="match status" value="1"/>
</dbReference>
<dbReference type="Pfam" id="PF22124">
    <property type="entry name" value="Glyco_hydro_95_cat"/>
    <property type="match status" value="1"/>
</dbReference>
<feature type="domain" description="Alpha fucosidase A-like C-terminal" evidence="1">
    <location>
        <begin position="667"/>
        <end position="727"/>
    </location>
</feature>
<dbReference type="PANTHER" id="PTHR31084">
    <property type="entry name" value="ALPHA-L-FUCOSIDASE 2"/>
    <property type="match status" value="1"/>
</dbReference>
<dbReference type="GO" id="GO:0005975">
    <property type="term" value="P:carbohydrate metabolic process"/>
    <property type="evidence" value="ECO:0007669"/>
    <property type="project" value="InterPro"/>
</dbReference>
<keyword evidence="4" id="KW-1185">Reference proteome</keyword>
<dbReference type="OrthoDB" id="9802600at2"/>
<dbReference type="GO" id="GO:0004560">
    <property type="term" value="F:alpha-L-fucosidase activity"/>
    <property type="evidence" value="ECO:0007669"/>
    <property type="project" value="TreeGrafter"/>
</dbReference>
<dbReference type="Proteomes" id="UP000199226">
    <property type="component" value="Unassembled WGS sequence"/>
</dbReference>
<dbReference type="InterPro" id="IPR008928">
    <property type="entry name" value="6-hairpin_glycosidase_sf"/>
</dbReference>
<dbReference type="InterPro" id="IPR049053">
    <property type="entry name" value="AFCA-like_C"/>
</dbReference>
<sequence length="763" mass="86979">MNPKINPTRILILVLCLYHFGSLSAQPRLHQFNPLPKQWDEAMPLGNGMIGSLVWEKNKIVRFALDRADLWDSRPMKGLHRKEFSYQWIVEQRLNNNYKPVQEYFDHPYDREPAPTKIPGAALEFKFTKDLILADAKLNLDEATSEIRWKNGTRLTSFVHAVKPVGWFKFENLPDNFDIELIPPSYQAAVKISGDPVGGDDLGRLGYEQGSVSKKNNSITYHQKGWGDFSYEVIVTWKKVNANTVEGIWTIRSNPDVFKSNLDLKALQLMLNTGFDQNRKSHLEWWSQFWAKSDLKVPDPTLQHQWEMEQYKFGSTARQNAPPISLQAIWSADNGRIPPWKGDFHHDLNTQLSYWPSYSGNHLDEAMAYLDHFETNKENYKRYTKQFFRKEGIAVPGVTTLDGTEMGGWIQYSLSPTVSAWISQHYYLQWRYSMDRAFLKNKAYPWIKSTAQFLEQISVLDSETGKRKLVISSSPEINDNDISAWFTKTTNYDLSLMQFNFKTAAELAQELNLTEEASHWKKIYEQLPDLAISKNKELMVAPDYPYAESHRHFSNTMAIHPLGLIKWEDSDESKNIIRSSIKLLDSVGPKMWCGYSYAWLGNLKARAKDGEGAAKALSIFSTAFCSTNSFHLNGDQTKSGYSDFVYRPFTLEGNFAFAAGLQEMLIQSHAGFLEIFPAIPADWSTVSFNTMRAEGAFLVSAKKENGKVESLNIHSEKGGSLKVKSPFGKFDQKISGKVKIIQSGNGFILLDFEPKSSIALTAI</sequence>
<evidence type="ECO:0008006" key="5">
    <source>
        <dbReference type="Google" id="ProtNLM"/>
    </source>
</evidence>
<evidence type="ECO:0000259" key="2">
    <source>
        <dbReference type="Pfam" id="PF22124"/>
    </source>
</evidence>
<dbReference type="RefSeq" id="WP_090705666.1">
    <property type="nucleotide sequence ID" value="NZ_FNHH01000021.1"/>
</dbReference>
<name>A0A1G9VJ54_9SPHI</name>
<feature type="domain" description="Glycosyl hydrolase family 95 catalytic" evidence="2">
    <location>
        <begin position="297"/>
        <end position="665"/>
    </location>
</feature>
<organism evidence="3 4">
    <name type="scientific">Daejeonella rubra</name>
    <dbReference type="NCBI Taxonomy" id="990371"/>
    <lineage>
        <taxon>Bacteria</taxon>
        <taxon>Pseudomonadati</taxon>
        <taxon>Bacteroidota</taxon>
        <taxon>Sphingobacteriia</taxon>
        <taxon>Sphingobacteriales</taxon>
        <taxon>Sphingobacteriaceae</taxon>
        <taxon>Daejeonella</taxon>
    </lineage>
</organism>
<dbReference type="InterPro" id="IPR054363">
    <property type="entry name" value="GH95_cat"/>
</dbReference>
<dbReference type="AlphaFoldDB" id="A0A1G9VJ54"/>
<evidence type="ECO:0000313" key="3">
    <source>
        <dbReference type="EMBL" id="SDM72071.1"/>
    </source>
</evidence>
<dbReference type="EMBL" id="FNHH01000021">
    <property type="protein sequence ID" value="SDM72071.1"/>
    <property type="molecule type" value="Genomic_DNA"/>
</dbReference>
<accession>A0A1G9VJ54</accession>
<evidence type="ECO:0000259" key="1">
    <source>
        <dbReference type="Pfam" id="PF21307"/>
    </source>
</evidence>
<dbReference type="InterPro" id="IPR012341">
    <property type="entry name" value="6hp_glycosidase-like_sf"/>
</dbReference>
<dbReference type="STRING" id="990371.SAMN05421813_1219"/>
<dbReference type="PANTHER" id="PTHR31084:SF0">
    <property type="entry name" value="ALPHA-L-FUCOSIDASE 2"/>
    <property type="match status" value="1"/>
</dbReference>
<gene>
    <name evidence="3" type="ORF">SAMN05421813_1219</name>
</gene>
<evidence type="ECO:0000313" key="4">
    <source>
        <dbReference type="Proteomes" id="UP000199226"/>
    </source>
</evidence>
<protein>
    <recommendedName>
        <fullName evidence="5">Alpha-L-fucosidase 2</fullName>
    </recommendedName>
</protein>
<reference evidence="4" key="1">
    <citation type="submission" date="2016-10" db="EMBL/GenBank/DDBJ databases">
        <authorList>
            <person name="Varghese N."/>
            <person name="Submissions S."/>
        </authorList>
    </citation>
    <scope>NUCLEOTIDE SEQUENCE [LARGE SCALE GENOMIC DNA]</scope>
    <source>
        <strain evidence="4">DSM 24536</strain>
    </source>
</reference>
<dbReference type="Pfam" id="PF21307">
    <property type="entry name" value="Glyco_hydro_95_C"/>
    <property type="match status" value="1"/>
</dbReference>
<dbReference type="SUPFAM" id="SSF48208">
    <property type="entry name" value="Six-hairpin glycosidases"/>
    <property type="match status" value="1"/>
</dbReference>